<evidence type="ECO:0000313" key="1">
    <source>
        <dbReference type="EMBL" id="JAH79677.1"/>
    </source>
</evidence>
<accession>A0A0E9VNM6</accession>
<reference evidence="1" key="2">
    <citation type="journal article" date="2015" name="Fish Shellfish Immunol.">
        <title>Early steps in the European eel (Anguilla anguilla)-Vibrio vulnificus interaction in the gills: Role of the RtxA13 toxin.</title>
        <authorList>
            <person name="Callol A."/>
            <person name="Pajuelo D."/>
            <person name="Ebbesson L."/>
            <person name="Teles M."/>
            <person name="MacKenzie S."/>
            <person name="Amaro C."/>
        </authorList>
    </citation>
    <scope>NUCLEOTIDE SEQUENCE</scope>
</reference>
<sequence length="18" mass="1631">MTVMGPQGGPSSLASGPG</sequence>
<organism evidence="1">
    <name type="scientific">Anguilla anguilla</name>
    <name type="common">European freshwater eel</name>
    <name type="synonym">Muraena anguilla</name>
    <dbReference type="NCBI Taxonomy" id="7936"/>
    <lineage>
        <taxon>Eukaryota</taxon>
        <taxon>Metazoa</taxon>
        <taxon>Chordata</taxon>
        <taxon>Craniata</taxon>
        <taxon>Vertebrata</taxon>
        <taxon>Euteleostomi</taxon>
        <taxon>Actinopterygii</taxon>
        <taxon>Neopterygii</taxon>
        <taxon>Teleostei</taxon>
        <taxon>Anguilliformes</taxon>
        <taxon>Anguillidae</taxon>
        <taxon>Anguilla</taxon>
    </lineage>
</organism>
<name>A0A0E9VNM6_ANGAN</name>
<reference evidence="1" key="1">
    <citation type="submission" date="2014-11" db="EMBL/GenBank/DDBJ databases">
        <authorList>
            <person name="Amaro Gonzalez C."/>
        </authorList>
    </citation>
    <scope>NUCLEOTIDE SEQUENCE</scope>
</reference>
<dbReference type="EMBL" id="GBXM01028900">
    <property type="protein sequence ID" value="JAH79677.1"/>
    <property type="molecule type" value="Transcribed_RNA"/>
</dbReference>
<dbReference type="AlphaFoldDB" id="A0A0E9VNM6"/>
<proteinExistence type="predicted"/>
<protein>
    <submittedName>
        <fullName evidence="1">Uncharacterized protein</fullName>
    </submittedName>
</protein>